<reference evidence="1" key="1">
    <citation type="submission" date="2023-06" db="EMBL/GenBank/DDBJ databases">
        <title>Genome-scale phylogeny and comparative genomics of the fungal order Sordariales.</title>
        <authorList>
            <consortium name="Lawrence Berkeley National Laboratory"/>
            <person name="Hensen N."/>
            <person name="Bonometti L."/>
            <person name="Westerberg I."/>
            <person name="Brannstrom I.O."/>
            <person name="Guillou S."/>
            <person name="Cros-Aarteil S."/>
            <person name="Calhoun S."/>
            <person name="Haridas S."/>
            <person name="Kuo A."/>
            <person name="Mondo S."/>
            <person name="Pangilinan J."/>
            <person name="Riley R."/>
            <person name="LaButti K."/>
            <person name="Andreopoulos B."/>
            <person name="Lipzen A."/>
            <person name="Chen C."/>
            <person name="Yanf M."/>
            <person name="Daum C."/>
            <person name="Ng V."/>
            <person name="Clum A."/>
            <person name="Steindorff A."/>
            <person name="Ohm R."/>
            <person name="Martin F."/>
            <person name="Silar P."/>
            <person name="Natvig D."/>
            <person name="Lalanne C."/>
            <person name="Gautier V."/>
            <person name="Ament-velasquez S.L."/>
            <person name="Kruys A."/>
            <person name="Hutchinson M.I."/>
            <person name="Powell A.J."/>
            <person name="Barry K."/>
            <person name="Miller A.N."/>
            <person name="Grigoriev I.V."/>
            <person name="Debuchy R."/>
            <person name="Gladieux P."/>
            <person name="Thoren M.H."/>
            <person name="Johannesson H."/>
        </authorList>
    </citation>
    <scope>NUCLEOTIDE SEQUENCE</scope>
    <source>
        <strain evidence="1">SMH3187-1</strain>
    </source>
</reference>
<dbReference type="InterPro" id="IPR012677">
    <property type="entry name" value="Nucleotide-bd_a/b_plait_sf"/>
</dbReference>
<evidence type="ECO:0000313" key="1">
    <source>
        <dbReference type="EMBL" id="KAK0753621.1"/>
    </source>
</evidence>
<proteinExistence type="predicted"/>
<feature type="non-terminal residue" evidence="1">
    <location>
        <position position="403"/>
    </location>
</feature>
<dbReference type="AlphaFoldDB" id="A0AA40FAC3"/>
<organism evidence="1 2">
    <name type="scientific">Schizothecium vesticola</name>
    <dbReference type="NCBI Taxonomy" id="314040"/>
    <lineage>
        <taxon>Eukaryota</taxon>
        <taxon>Fungi</taxon>
        <taxon>Dikarya</taxon>
        <taxon>Ascomycota</taxon>
        <taxon>Pezizomycotina</taxon>
        <taxon>Sordariomycetes</taxon>
        <taxon>Sordariomycetidae</taxon>
        <taxon>Sordariales</taxon>
        <taxon>Schizotheciaceae</taxon>
        <taxon>Schizothecium</taxon>
    </lineage>
</organism>
<dbReference type="EMBL" id="JAUKUD010000001">
    <property type="protein sequence ID" value="KAK0753621.1"/>
    <property type="molecule type" value="Genomic_DNA"/>
</dbReference>
<protein>
    <submittedName>
        <fullName evidence="1">Uncharacterized protein</fullName>
    </submittedName>
</protein>
<dbReference type="Proteomes" id="UP001172155">
    <property type="component" value="Unassembled WGS sequence"/>
</dbReference>
<dbReference type="Gene3D" id="3.30.70.330">
    <property type="match status" value="1"/>
</dbReference>
<evidence type="ECO:0000313" key="2">
    <source>
        <dbReference type="Proteomes" id="UP001172155"/>
    </source>
</evidence>
<accession>A0AA40FAC3</accession>
<gene>
    <name evidence="1" type="ORF">B0T18DRAFT_308630</name>
</gene>
<comment type="caution">
    <text evidence="1">The sequence shown here is derived from an EMBL/GenBank/DDBJ whole genome shotgun (WGS) entry which is preliminary data.</text>
</comment>
<keyword evidence="2" id="KW-1185">Reference proteome</keyword>
<feature type="non-terminal residue" evidence="1">
    <location>
        <position position="1"/>
    </location>
</feature>
<name>A0AA40FAC3_9PEZI</name>
<sequence length="403" mass="46590">RSDLLNELTSTSTGRPSPDVALSDRYFPFEYCWQGVRDGMDRGVIRIKNVPYATTRSEVIAMLGRNTKILNDADEGVHIIMERLNSKTNDIFIELINMREASKTVERFIDLAQRRRFPRLGNRIVEIVMSSQSELMREMFPTARGLVWHGTTPVIEDMAPKESWKIFKGFINDEEFAMLRRYAESPHRAPFARDCPQRPYEFHVSTLKKLPWHVPEMISFRQRWMLYYYTERLVETLRSTLANPKHDQAVSPLNEQLLKRLHAACMACPGFSAAQKNNLAVWAGYGENEAVGKTHIPKNPFLWNHVHALRPKAGVPFDLLEWYIATIREATLINSIEHMNFDQQQTAAEMEQKSQATDYFGRLWCQVGLSTYSQDKLCLLKLKDVGERELDVIKQVIARALDP</sequence>